<feature type="compositionally biased region" description="Low complexity" evidence="1">
    <location>
        <begin position="21"/>
        <end position="30"/>
    </location>
</feature>
<protein>
    <submittedName>
        <fullName evidence="2">Uncharacterized protein</fullName>
    </submittedName>
</protein>
<feature type="region of interest" description="Disordered" evidence="1">
    <location>
        <begin position="1"/>
        <end position="37"/>
    </location>
</feature>
<reference evidence="2" key="1">
    <citation type="submission" date="2020-12" db="EMBL/GenBank/DDBJ databases">
        <title>Metabolic potential, ecology and presence of endohyphal bacteria is reflected in genomic diversity of Mucoromycotina.</title>
        <authorList>
            <person name="Muszewska A."/>
            <person name="Okrasinska A."/>
            <person name="Steczkiewicz K."/>
            <person name="Drgas O."/>
            <person name="Orlowska M."/>
            <person name="Perlinska-Lenart U."/>
            <person name="Aleksandrzak-Piekarczyk T."/>
            <person name="Szatraj K."/>
            <person name="Zielenkiewicz U."/>
            <person name="Pilsyk S."/>
            <person name="Malc E."/>
            <person name="Mieczkowski P."/>
            <person name="Kruszewska J.S."/>
            <person name="Biernat P."/>
            <person name="Pawlowska J."/>
        </authorList>
    </citation>
    <scope>NUCLEOTIDE SEQUENCE</scope>
    <source>
        <strain evidence="2">CBS 226.32</strain>
    </source>
</reference>
<proteinExistence type="predicted"/>
<keyword evidence="3" id="KW-1185">Reference proteome</keyword>
<evidence type="ECO:0000313" key="2">
    <source>
        <dbReference type="EMBL" id="KAG2196437.1"/>
    </source>
</evidence>
<name>A0A8H7QQ59_9FUNG</name>
<dbReference type="EMBL" id="JAEPRC010000477">
    <property type="protein sequence ID" value="KAG2196437.1"/>
    <property type="molecule type" value="Genomic_DNA"/>
</dbReference>
<sequence length="202" mass="23145">MNYLKPEYDEEDLDDNDYEADSVSTASASEVSERDELVETGDLPDVIQDDYNTLMTLDDQGLIHDKSNKKIIIPSKSSYEMKFNVPQSKHTRIIEIKADYDQYLQMNDVFLEPHERKLTKTIFNDSDNSVCFHEGLAVIDVIDDENVAGYEFLNTLESLPELSNNLKKDSKPLDLTKLAMFPECEKELMTTSSIGKMELQQK</sequence>
<gene>
    <name evidence="2" type="ORF">INT46_008671</name>
</gene>
<feature type="compositionally biased region" description="Acidic residues" evidence="1">
    <location>
        <begin position="8"/>
        <end position="20"/>
    </location>
</feature>
<evidence type="ECO:0000313" key="3">
    <source>
        <dbReference type="Proteomes" id="UP000650833"/>
    </source>
</evidence>
<comment type="caution">
    <text evidence="2">The sequence shown here is derived from an EMBL/GenBank/DDBJ whole genome shotgun (WGS) entry which is preliminary data.</text>
</comment>
<evidence type="ECO:0000256" key="1">
    <source>
        <dbReference type="SAM" id="MobiDB-lite"/>
    </source>
</evidence>
<dbReference type="Proteomes" id="UP000650833">
    <property type="component" value="Unassembled WGS sequence"/>
</dbReference>
<dbReference type="AlphaFoldDB" id="A0A8H7QQ59"/>
<accession>A0A8H7QQ59</accession>
<organism evidence="2 3">
    <name type="scientific">Mucor plumbeus</name>
    <dbReference type="NCBI Taxonomy" id="97098"/>
    <lineage>
        <taxon>Eukaryota</taxon>
        <taxon>Fungi</taxon>
        <taxon>Fungi incertae sedis</taxon>
        <taxon>Mucoromycota</taxon>
        <taxon>Mucoromycotina</taxon>
        <taxon>Mucoromycetes</taxon>
        <taxon>Mucorales</taxon>
        <taxon>Mucorineae</taxon>
        <taxon>Mucoraceae</taxon>
        <taxon>Mucor</taxon>
    </lineage>
</organism>